<evidence type="ECO:0000313" key="1">
    <source>
        <dbReference type="EMBL" id="MCX7569855.1"/>
    </source>
</evidence>
<evidence type="ECO:0000313" key="2">
    <source>
        <dbReference type="Proteomes" id="UP001208017"/>
    </source>
</evidence>
<dbReference type="EMBL" id="JAPMLT010000003">
    <property type="protein sequence ID" value="MCX7569855.1"/>
    <property type="molecule type" value="Genomic_DNA"/>
</dbReference>
<accession>A0ABT3WYV2</accession>
<protein>
    <submittedName>
        <fullName evidence="1">Iron-containing redox enzyme family protein</fullName>
    </submittedName>
</protein>
<dbReference type="Proteomes" id="UP001208017">
    <property type="component" value="Unassembled WGS sequence"/>
</dbReference>
<sequence>MSTTAVELKFPTREEFEALAKQEMEKMFDKVPYAREFNMGQAIDQEYYKRHLMETIIRIGLNNEVDSYSLYKIGYKDNLLAQKLAQYLAEEFGHDSLFLHDLKKFGVSEAELRATKPFFTTEMLIGYIYYSINQDGPIPTMVWNWFVEWYSDNYNKNITQKAGEVYGKEKTKGMQGHLDVDDDEDHVGLMFGTIVAAMKVEGDGEKAQQYLKNFINLIGMYFQELYDNTIGARA</sequence>
<dbReference type="InterPro" id="IPR016084">
    <property type="entry name" value="Haem_Oase-like_multi-hlx"/>
</dbReference>
<dbReference type="SUPFAM" id="SSF48613">
    <property type="entry name" value="Heme oxygenase-like"/>
    <property type="match status" value="1"/>
</dbReference>
<comment type="caution">
    <text evidence="1">The sequence shown here is derived from an EMBL/GenBank/DDBJ whole genome shotgun (WGS) entry which is preliminary data.</text>
</comment>
<gene>
    <name evidence="1" type="ORF">OS242_07750</name>
</gene>
<dbReference type="RefSeq" id="WP_267151105.1">
    <property type="nucleotide sequence ID" value="NZ_JAPMLT010000003.1"/>
</dbReference>
<proteinExistence type="predicted"/>
<dbReference type="Pfam" id="PF14518">
    <property type="entry name" value="Haem_oxygenas_2"/>
    <property type="match status" value="1"/>
</dbReference>
<keyword evidence="2" id="KW-1185">Reference proteome</keyword>
<reference evidence="1 2" key="1">
    <citation type="submission" date="2022-11" db="EMBL/GenBank/DDBJ databases">
        <title>Study of microbial diversity in lake waters.</title>
        <authorList>
            <person name="Zhang J."/>
        </authorList>
    </citation>
    <scope>NUCLEOTIDE SEQUENCE [LARGE SCALE GENOMIC DNA]</scope>
    <source>
        <strain evidence="1 2">DT12</strain>
    </source>
</reference>
<organism evidence="1 2">
    <name type="scientific">Tumebacillus lacus</name>
    <dbReference type="NCBI Taxonomy" id="2995335"/>
    <lineage>
        <taxon>Bacteria</taxon>
        <taxon>Bacillati</taxon>
        <taxon>Bacillota</taxon>
        <taxon>Bacilli</taxon>
        <taxon>Bacillales</taxon>
        <taxon>Alicyclobacillaceae</taxon>
        <taxon>Tumebacillus</taxon>
    </lineage>
</organism>
<dbReference type="Gene3D" id="1.20.910.10">
    <property type="entry name" value="Heme oxygenase-like"/>
    <property type="match status" value="1"/>
</dbReference>
<name>A0ABT3WYV2_9BACL</name>